<reference evidence="1" key="2">
    <citation type="submission" date="2020-11" db="EMBL/GenBank/DDBJ databases">
        <authorList>
            <person name="McCartney M.A."/>
            <person name="Auch B."/>
            <person name="Kono T."/>
            <person name="Mallez S."/>
            <person name="Becker A."/>
            <person name="Gohl D.M."/>
            <person name="Silverstein K.A.T."/>
            <person name="Koren S."/>
            <person name="Bechman K.B."/>
            <person name="Herman A."/>
            <person name="Abrahante J.E."/>
            <person name="Garbe J."/>
        </authorList>
    </citation>
    <scope>NUCLEOTIDE SEQUENCE</scope>
    <source>
        <strain evidence="1">Duluth1</strain>
        <tissue evidence="1">Whole animal</tissue>
    </source>
</reference>
<comment type="caution">
    <text evidence="1">The sequence shown here is derived from an EMBL/GenBank/DDBJ whole genome shotgun (WGS) entry which is preliminary data.</text>
</comment>
<organism evidence="1 2">
    <name type="scientific">Dreissena polymorpha</name>
    <name type="common">Zebra mussel</name>
    <name type="synonym">Mytilus polymorpha</name>
    <dbReference type="NCBI Taxonomy" id="45954"/>
    <lineage>
        <taxon>Eukaryota</taxon>
        <taxon>Metazoa</taxon>
        <taxon>Spiralia</taxon>
        <taxon>Lophotrochozoa</taxon>
        <taxon>Mollusca</taxon>
        <taxon>Bivalvia</taxon>
        <taxon>Autobranchia</taxon>
        <taxon>Heteroconchia</taxon>
        <taxon>Euheterodonta</taxon>
        <taxon>Imparidentia</taxon>
        <taxon>Neoheterodontei</taxon>
        <taxon>Myida</taxon>
        <taxon>Dreissenoidea</taxon>
        <taxon>Dreissenidae</taxon>
        <taxon>Dreissena</taxon>
    </lineage>
</organism>
<accession>A0A9D4NJU9</accession>
<sequence>MTSVYEIRPLTPPADLQKPEFQVWIIAAVIQASIDFNDQAVPVPLTTTCTDGNTAITGTFSVNIVDEPPVISALPASGRLSTTVFRRPPQFSTRSA</sequence>
<dbReference type="EMBL" id="JAIWYP010000001">
    <property type="protein sequence ID" value="KAH3894829.1"/>
    <property type="molecule type" value="Genomic_DNA"/>
</dbReference>
<protein>
    <submittedName>
        <fullName evidence="1">Uncharacterized protein</fullName>
    </submittedName>
</protein>
<reference evidence="1" key="1">
    <citation type="journal article" date="2019" name="bioRxiv">
        <title>The Genome of the Zebra Mussel, Dreissena polymorpha: A Resource for Invasive Species Research.</title>
        <authorList>
            <person name="McCartney M.A."/>
            <person name="Auch B."/>
            <person name="Kono T."/>
            <person name="Mallez S."/>
            <person name="Zhang Y."/>
            <person name="Obille A."/>
            <person name="Becker A."/>
            <person name="Abrahante J.E."/>
            <person name="Garbe J."/>
            <person name="Badalamenti J.P."/>
            <person name="Herman A."/>
            <person name="Mangelson H."/>
            <person name="Liachko I."/>
            <person name="Sullivan S."/>
            <person name="Sone E.D."/>
            <person name="Koren S."/>
            <person name="Silverstein K.A.T."/>
            <person name="Beckman K.B."/>
            <person name="Gohl D.M."/>
        </authorList>
    </citation>
    <scope>NUCLEOTIDE SEQUENCE</scope>
    <source>
        <strain evidence="1">Duluth1</strain>
        <tissue evidence="1">Whole animal</tissue>
    </source>
</reference>
<name>A0A9D4NJU9_DREPO</name>
<evidence type="ECO:0000313" key="1">
    <source>
        <dbReference type="EMBL" id="KAH3894829.1"/>
    </source>
</evidence>
<keyword evidence="2" id="KW-1185">Reference proteome</keyword>
<proteinExistence type="predicted"/>
<gene>
    <name evidence="1" type="ORF">DPMN_018988</name>
</gene>
<evidence type="ECO:0000313" key="2">
    <source>
        <dbReference type="Proteomes" id="UP000828390"/>
    </source>
</evidence>
<dbReference type="Proteomes" id="UP000828390">
    <property type="component" value="Unassembled WGS sequence"/>
</dbReference>
<dbReference type="AlphaFoldDB" id="A0A9D4NJU9"/>